<dbReference type="Pfam" id="PF00762">
    <property type="entry name" value="Ferrochelatase"/>
    <property type="match status" value="1"/>
</dbReference>
<reference evidence="2 4" key="2">
    <citation type="submission" date="2018-11" db="EMBL/GenBank/DDBJ databases">
        <authorList>
            <consortium name="Pathogen Informatics"/>
        </authorList>
    </citation>
    <scope>NUCLEOTIDE SEQUENCE [LARGE SCALE GENOMIC DNA]</scope>
</reference>
<dbReference type="SUPFAM" id="SSF53800">
    <property type="entry name" value="Chelatase"/>
    <property type="match status" value="1"/>
</dbReference>
<dbReference type="OrthoDB" id="1323at2759"/>
<dbReference type="GO" id="GO:0006783">
    <property type="term" value="P:heme biosynthetic process"/>
    <property type="evidence" value="ECO:0007669"/>
    <property type="project" value="InterPro"/>
</dbReference>
<reference evidence="5" key="1">
    <citation type="submission" date="2017-02" db="UniProtKB">
        <authorList>
            <consortium name="WormBaseParasite"/>
        </authorList>
    </citation>
    <scope>IDENTIFICATION</scope>
</reference>
<dbReference type="PANTHER" id="PTHR11108">
    <property type="entry name" value="FERROCHELATASE"/>
    <property type="match status" value="1"/>
</dbReference>
<dbReference type="PANTHER" id="PTHR11108:SF1">
    <property type="entry name" value="FERROCHELATASE, MITOCHONDRIAL"/>
    <property type="match status" value="1"/>
</dbReference>
<dbReference type="EMBL" id="UYYG01000001">
    <property type="protein sequence ID" value="VDN50083.1"/>
    <property type="molecule type" value="Genomic_DNA"/>
</dbReference>
<evidence type="ECO:0000256" key="1">
    <source>
        <dbReference type="RuleBase" id="RU004185"/>
    </source>
</evidence>
<dbReference type="InterPro" id="IPR001015">
    <property type="entry name" value="Ferrochelatase"/>
</dbReference>
<dbReference type="Proteomes" id="UP000274756">
    <property type="component" value="Unassembled WGS sequence"/>
</dbReference>
<proteinExistence type="inferred from homology"/>
<keyword evidence="4" id="KW-1185">Reference proteome</keyword>
<evidence type="ECO:0000313" key="5">
    <source>
        <dbReference type="WBParaSite" id="DME_0000282701-mRNA-1"/>
    </source>
</evidence>
<dbReference type="GO" id="GO:0004325">
    <property type="term" value="F:ferrochelatase activity"/>
    <property type="evidence" value="ECO:0007669"/>
    <property type="project" value="InterPro"/>
</dbReference>
<dbReference type="Proteomes" id="UP000038040">
    <property type="component" value="Unplaced"/>
</dbReference>
<dbReference type="AlphaFoldDB" id="A0A0N4U778"/>
<comment type="similarity">
    <text evidence="1">Belongs to the ferrochelatase family.</text>
</comment>
<accession>A0A0N4U778</accession>
<protein>
    <submittedName>
        <fullName evidence="5">Ferrochelatase</fullName>
    </submittedName>
</protein>
<dbReference type="GO" id="GO:0005739">
    <property type="term" value="C:mitochondrion"/>
    <property type="evidence" value="ECO:0007669"/>
    <property type="project" value="TreeGrafter"/>
</dbReference>
<organism evidence="3 5">
    <name type="scientific">Dracunculus medinensis</name>
    <name type="common">Guinea worm</name>
    <dbReference type="NCBI Taxonomy" id="318479"/>
    <lineage>
        <taxon>Eukaryota</taxon>
        <taxon>Metazoa</taxon>
        <taxon>Ecdysozoa</taxon>
        <taxon>Nematoda</taxon>
        <taxon>Chromadorea</taxon>
        <taxon>Rhabditida</taxon>
        <taxon>Spirurina</taxon>
        <taxon>Dracunculoidea</taxon>
        <taxon>Dracunculidae</taxon>
        <taxon>Dracunculus</taxon>
    </lineage>
</organism>
<evidence type="ECO:0000313" key="2">
    <source>
        <dbReference type="EMBL" id="VDN50083.1"/>
    </source>
</evidence>
<gene>
    <name evidence="2" type="ORF">DME_LOCUS56</name>
</gene>
<dbReference type="WBParaSite" id="DME_0000282701-mRNA-1">
    <property type="protein sequence ID" value="DME_0000282701-mRNA-1"/>
    <property type="gene ID" value="DME_0000282701"/>
</dbReference>
<evidence type="ECO:0000313" key="4">
    <source>
        <dbReference type="Proteomes" id="UP000274756"/>
    </source>
</evidence>
<sequence>MLFNRRYCNKLLIERANGISLPIIANFLCSNSGKAVQREEMARTPKTVVLLLHHGQPRTLFYAREYLTKSTSDFFKIPKWLAATLINSTWRFTSKTRRAVMNYKEDKALNGIIEKYSISLEKCLNEVIPEFGPISCKYAFLYENPNVNDTITKLIRNGMDRIVFVPLYPNYSCFQTGFLLNAAVKTIRNITVALPESVETNDSHRITPMSGVSFDCSVVDRWGTHPAAICFWLDHLNGKSRFFDSVLFVAPRLYLYNAKEYEREVWSNCQRIMDHLDNKVWCLAWYSGWDQWMVPFSESISSQLQFLQKHGRFHTVVVPINTILPTFDSESILPYLLQKMEVDLAHPVDFSLTFLHAFAELIKNHLLGRPSSAQLSIFCKYCFDKNCVSTREILTNRYSKSMFHTIAL</sequence>
<dbReference type="Gene3D" id="3.40.50.1400">
    <property type="match status" value="2"/>
</dbReference>
<name>A0A0N4U778_DRAME</name>
<dbReference type="STRING" id="318479.A0A0N4U778"/>
<evidence type="ECO:0000313" key="3">
    <source>
        <dbReference type="Proteomes" id="UP000038040"/>
    </source>
</evidence>